<accession>A0AAD7EI24</accession>
<dbReference type="PANTHER" id="PTHR40465:SF1">
    <property type="entry name" value="DUF6534 DOMAIN-CONTAINING PROTEIN"/>
    <property type="match status" value="1"/>
</dbReference>
<dbReference type="EMBL" id="JARIHO010000043">
    <property type="protein sequence ID" value="KAJ7325792.1"/>
    <property type="molecule type" value="Genomic_DNA"/>
</dbReference>
<keyword evidence="1" id="KW-0472">Membrane</keyword>
<reference evidence="3" key="1">
    <citation type="submission" date="2023-03" db="EMBL/GenBank/DDBJ databases">
        <title>Massive genome expansion in bonnet fungi (Mycena s.s.) driven by repeated elements and novel gene families across ecological guilds.</title>
        <authorList>
            <consortium name="Lawrence Berkeley National Laboratory"/>
            <person name="Harder C.B."/>
            <person name="Miyauchi S."/>
            <person name="Viragh M."/>
            <person name="Kuo A."/>
            <person name="Thoen E."/>
            <person name="Andreopoulos B."/>
            <person name="Lu D."/>
            <person name="Skrede I."/>
            <person name="Drula E."/>
            <person name="Henrissat B."/>
            <person name="Morin E."/>
            <person name="Kohler A."/>
            <person name="Barry K."/>
            <person name="LaButti K."/>
            <person name="Morin E."/>
            <person name="Salamov A."/>
            <person name="Lipzen A."/>
            <person name="Mereny Z."/>
            <person name="Hegedus B."/>
            <person name="Baldrian P."/>
            <person name="Stursova M."/>
            <person name="Weitz H."/>
            <person name="Taylor A."/>
            <person name="Grigoriev I.V."/>
            <person name="Nagy L.G."/>
            <person name="Martin F."/>
            <person name="Kauserud H."/>
        </authorList>
    </citation>
    <scope>NUCLEOTIDE SEQUENCE</scope>
    <source>
        <strain evidence="3">CBHHK002</strain>
    </source>
</reference>
<keyword evidence="1" id="KW-1133">Transmembrane helix</keyword>
<name>A0AAD7EI24_9AGAR</name>
<gene>
    <name evidence="3" type="ORF">DFH08DRAFT_968438</name>
</gene>
<feature type="domain" description="DUF6534" evidence="2">
    <location>
        <begin position="176"/>
        <end position="263"/>
    </location>
</feature>
<keyword evidence="4" id="KW-1185">Reference proteome</keyword>
<evidence type="ECO:0000313" key="4">
    <source>
        <dbReference type="Proteomes" id="UP001218218"/>
    </source>
</evidence>
<evidence type="ECO:0000259" key="2">
    <source>
        <dbReference type="Pfam" id="PF20152"/>
    </source>
</evidence>
<feature type="transmembrane region" description="Helical" evidence="1">
    <location>
        <begin position="127"/>
        <end position="147"/>
    </location>
</feature>
<feature type="transmembrane region" description="Helical" evidence="1">
    <location>
        <begin position="167"/>
        <end position="188"/>
    </location>
</feature>
<feature type="transmembrane region" description="Helical" evidence="1">
    <location>
        <begin position="56"/>
        <end position="79"/>
    </location>
</feature>
<feature type="transmembrane region" description="Helical" evidence="1">
    <location>
        <begin position="20"/>
        <end position="44"/>
    </location>
</feature>
<dbReference type="Proteomes" id="UP001218218">
    <property type="component" value="Unassembled WGS sequence"/>
</dbReference>
<feature type="transmembrane region" description="Helical" evidence="1">
    <location>
        <begin position="208"/>
        <end position="231"/>
    </location>
</feature>
<dbReference type="PANTHER" id="PTHR40465">
    <property type="entry name" value="CHROMOSOME 1, WHOLE GENOME SHOTGUN SEQUENCE"/>
    <property type="match status" value="1"/>
</dbReference>
<feature type="transmembrane region" description="Helical" evidence="1">
    <location>
        <begin position="91"/>
        <end position="115"/>
    </location>
</feature>
<dbReference type="Pfam" id="PF20152">
    <property type="entry name" value="DUF6534"/>
    <property type="match status" value="1"/>
</dbReference>
<protein>
    <recommendedName>
        <fullName evidence="2">DUF6534 domain-containing protein</fullName>
    </recommendedName>
</protein>
<sequence length="372" mass="41223">MPAKGKRSSYKTPAEQSAFSAIEIGTLLSGVLFGLITAQTYVYFKSFPRDPRFTKGLVLGLWIIELAHTACVFNALYIYTVKAYGDPTSLIKFPISLDVTILLHGATVIIVQLFFTHRMSKFLQNKFYIPIFAATVLVARFVVFVFTGAAATMMTALVDFMQQWKSLILFDLVSCAVTDVLISAILVYQLAVRRATAYKSTLAIMDKLIMWSVETCLVTTITTMVMLVCFLTMKQNFVWVGILLVQPKIFSNALLANLNSRASLRANDAEVHEFTPNSIRFNKRPSGISGVTVSQESATIQDDKMKLNAASPVDVSFQYAHCPATPSSVTADGLSPMGSMFEVRPITFAPCFERFESYTETQDERKGAFSVV</sequence>
<evidence type="ECO:0000313" key="3">
    <source>
        <dbReference type="EMBL" id="KAJ7325792.1"/>
    </source>
</evidence>
<dbReference type="InterPro" id="IPR045339">
    <property type="entry name" value="DUF6534"/>
</dbReference>
<organism evidence="3 4">
    <name type="scientific">Mycena albidolilacea</name>
    <dbReference type="NCBI Taxonomy" id="1033008"/>
    <lineage>
        <taxon>Eukaryota</taxon>
        <taxon>Fungi</taxon>
        <taxon>Dikarya</taxon>
        <taxon>Basidiomycota</taxon>
        <taxon>Agaricomycotina</taxon>
        <taxon>Agaricomycetes</taxon>
        <taxon>Agaricomycetidae</taxon>
        <taxon>Agaricales</taxon>
        <taxon>Marasmiineae</taxon>
        <taxon>Mycenaceae</taxon>
        <taxon>Mycena</taxon>
    </lineage>
</organism>
<feature type="transmembrane region" description="Helical" evidence="1">
    <location>
        <begin position="237"/>
        <end position="255"/>
    </location>
</feature>
<evidence type="ECO:0000256" key="1">
    <source>
        <dbReference type="SAM" id="Phobius"/>
    </source>
</evidence>
<keyword evidence="1" id="KW-0812">Transmembrane</keyword>
<comment type="caution">
    <text evidence="3">The sequence shown here is derived from an EMBL/GenBank/DDBJ whole genome shotgun (WGS) entry which is preliminary data.</text>
</comment>
<dbReference type="AlphaFoldDB" id="A0AAD7EI24"/>
<proteinExistence type="predicted"/>